<dbReference type="Proteomes" id="UP001597097">
    <property type="component" value="Unassembled WGS sequence"/>
</dbReference>
<keyword evidence="3" id="KW-1003">Cell membrane</keyword>
<keyword evidence="4 7" id="KW-0812">Transmembrane</keyword>
<keyword evidence="6 7" id="KW-0472">Membrane</keyword>
<sequence length="275" mass="30109">MISRGERLANYVILSAFAAFALFPILSILFAALGPDDSADATGQGLSVAGLHVGNFSAAWEIGRFSTYLRTSLAVSAFVVVVSVVLSIMSGYAFGTMRFRGQSVLFYLFMLGIMMPSEAIAVPLYFDLRSLGLIDTFWSVALPQVALSVAFGTFWMRAYFRASSRAIVEAARIDGASTWRILWQVLVPPARPAVVTLTVLVFMWTWNEFLIPLIMVTSESLRTAPLGLAFFQGQYTSGFTLLAAGSVIVATPVVIFYLFLQRHFVRGLLQGAVRE</sequence>
<evidence type="ECO:0000256" key="5">
    <source>
        <dbReference type="ARBA" id="ARBA00022989"/>
    </source>
</evidence>
<evidence type="ECO:0000313" key="10">
    <source>
        <dbReference type="Proteomes" id="UP001597097"/>
    </source>
</evidence>
<keyword evidence="2 7" id="KW-0813">Transport</keyword>
<dbReference type="RefSeq" id="WP_219527145.1">
    <property type="nucleotide sequence ID" value="NZ_JAHKRM010000001.1"/>
</dbReference>
<feature type="domain" description="ABC transmembrane type-1" evidence="8">
    <location>
        <begin position="69"/>
        <end position="260"/>
    </location>
</feature>
<evidence type="ECO:0000256" key="1">
    <source>
        <dbReference type="ARBA" id="ARBA00004651"/>
    </source>
</evidence>
<comment type="caution">
    <text evidence="9">The sequence shown here is derived from an EMBL/GenBank/DDBJ whole genome shotgun (WGS) entry which is preliminary data.</text>
</comment>
<gene>
    <name evidence="9" type="ORF">ACFSJ0_26930</name>
</gene>
<dbReference type="CDD" id="cd06261">
    <property type="entry name" value="TM_PBP2"/>
    <property type="match status" value="1"/>
</dbReference>
<feature type="transmembrane region" description="Helical" evidence="7">
    <location>
        <begin position="239"/>
        <end position="260"/>
    </location>
</feature>
<accession>A0ABW4GD28</accession>
<dbReference type="PROSITE" id="PS50928">
    <property type="entry name" value="ABC_TM1"/>
    <property type="match status" value="1"/>
</dbReference>
<evidence type="ECO:0000256" key="6">
    <source>
        <dbReference type="ARBA" id="ARBA00023136"/>
    </source>
</evidence>
<dbReference type="Pfam" id="PF00528">
    <property type="entry name" value="BPD_transp_1"/>
    <property type="match status" value="1"/>
</dbReference>
<evidence type="ECO:0000256" key="3">
    <source>
        <dbReference type="ARBA" id="ARBA00022475"/>
    </source>
</evidence>
<organism evidence="9 10">
    <name type="scientific">Nonomuraea guangzhouensis</name>
    <dbReference type="NCBI Taxonomy" id="1291555"/>
    <lineage>
        <taxon>Bacteria</taxon>
        <taxon>Bacillati</taxon>
        <taxon>Actinomycetota</taxon>
        <taxon>Actinomycetes</taxon>
        <taxon>Streptosporangiales</taxon>
        <taxon>Streptosporangiaceae</taxon>
        <taxon>Nonomuraea</taxon>
    </lineage>
</organism>
<evidence type="ECO:0000256" key="4">
    <source>
        <dbReference type="ARBA" id="ARBA00022692"/>
    </source>
</evidence>
<feature type="transmembrane region" description="Helical" evidence="7">
    <location>
        <begin position="73"/>
        <end position="94"/>
    </location>
</feature>
<evidence type="ECO:0000259" key="8">
    <source>
        <dbReference type="PROSITE" id="PS50928"/>
    </source>
</evidence>
<evidence type="ECO:0000256" key="7">
    <source>
        <dbReference type="RuleBase" id="RU363032"/>
    </source>
</evidence>
<feature type="transmembrane region" description="Helical" evidence="7">
    <location>
        <begin position="181"/>
        <end position="206"/>
    </location>
</feature>
<keyword evidence="10" id="KW-1185">Reference proteome</keyword>
<keyword evidence="5 7" id="KW-1133">Transmembrane helix</keyword>
<dbReference type="EMBL" id="JBHUCM010000019">
    <property type="protein sequence ID" value="MFD1540719.1"/>
    <property type="molecule type" value="Genomic_DNA"/>
</dbReference>
<dbReference type="InterPro" id="IPR000515">
    <property type="entry name" value="MetI-like"/>
</dbReference>
<comment type="subcellular location">
    <subcellularLocation>
        <location evidence="1 7">Cell membrane</location>
        <topology evidence="1 7">Multi-pass membrane protein</topology>
    </subcellularLocation>
</comment>
<evidence type="ECO:0000256" key="2">
    <source>
        <dbReference type="ARBA" id="ARBA00022448"/>
    </source>
</evidence>
<proteinExistence type="inferred from homology"/>
<protein>
    <submittedName>
        <fullName evidence="9">Carbohydrate ABC transporter permease</fullName>
    </submittedName>
</protein>
<feature type="transmembrane region" description="Helical" evidence="7">
    <location>
        <begin position="12"/>
        <end position="33"/>
    </location>
</feature>
<reference evidence="10" key="1">
    <citation type="journal article" date="2019" name="Int. J. Syst. Evol. Microbiol.">
        <title>The Global Catalogue of Microorganisms (GCM) 10K type strain sequencing project: providing services to taxonomists for standard genome sequencing and annotation.</title>
        <authorList>
            <consortium name="The Broad Institute Genomics Platform"/>
            <consortium name="The Broad Institute Genome Sequencing Center for Infectious Disease"/>
            <person name="Wu L."/>
            <person name="Ma J."/>
        </authorList>
    </citation>
    <scope>NUCLEOTIDE SEQUENCE [LARGE SCALE GENOMIC DNA]</scope>
    <source>
        <strain evidence="10">CGMCC 1.15399</strain>
    </source>
</reference>
<name>A0ABW4GD28_9ACTN</name>
<feature type="transmembrane region" description="Helical" evidence="7">
    <location>
        <begin position="106"/>
        <end position="126"/>
    </location>
</feature>
<dbReference type="PANTHER" id="PTHR43744">
    <property type="entry name" value="ABC TRANSPORTER PERMEASE PROTEIN MG189-RELATED-RELATED"/>
    <property type="match status" value="1"/>
</dbReference>
<dbReference type="PANTHER" id="PTHR43744:SF12">
    <property type="entry name" value="ABC TRANSPORTER PERMEASE PROTEIN MG189-RELATED"/>
    <property type="match status" value="1"/>
</dbReference>
<feature type="transmembrane region" description="Helical" evidence="7">
    <location>
        <begin position="138"/>
        <end position="160"/>
    </location>
</feature>
<comment type="similarity">
    <text evidence="7">Belongs to the binding-protein-dependent transport system permease family.</text>
</comment>
<evidence type="ECO:0000313" key="9">
    <source>
        <dbReference type="EMBL" id="MFD1540719.1"/>
    </source>
</evidence>